<dbReference type="GO" id="GO:0043758">
    <property type="term" value="F:acetate-CoA ligase (ADP-forming) activity"/>
    <property type="evidence" value="ECO:0007669"/>
    <property type="project" value="UniProtKB-EC"/>
</dbReference>
<gene>
    <name evidence="7" type="ORF">EF807_00580</name>
</gene>
<dbReference type="InterPro" id="IPR016102">
    <property type="entry name" value="Succinyl-CoA_synth-like"/>
</dbReference>
<dbReference type="SUPFAM" id="SSF52210">
    <property type="entry name" value="Succinyl-CoA synthetase domains"/>
    <property type="match status" value="2"/>
</dbReference>
<protein>
    <recommendedName>
        <fullName evidence="2">acetate--CoA ligase (ADP-forming)</fullName>
        <ecNumber evidence="2">6.2.1.13</ecNumber>
    </recommendedName>
</protein>
<evidence type="ECO:0000256" key="2">
    <source>
        <dbReference type="ARBA" id="ARBA00012957"/>
    </source>
</evidence>
<evidence type="ECO:0000256" key="5">
    <source>
        <dbReference type="ARBA" id="ARBA00022840"/>
    </source>
</evidence>
<dbReference type="Pfam" id="PF13380">
    <property type="entry name" value="CoA_binding_2"/>
    <property type="match status" value="1"/>
</dbReference>
<keyword evidence="5" id="KW-0067">ATP-binding</keyword>
<evidence type="ECO:0000313" key="7">
    <source>
        <dbReference type="EMBL" id="RZN73558.1"/>
    </source>
</evidence>
<dbReference type="Gene3D" id="3.40.50.720">
    <property type="entry name" value="NAD(P)-binding Rossmann-like Domain"/>
    <property type="match status" value="1"/>
</dbReference>
<evidence type="ECO:0000313" key="8">
    <source>
        <dbReference type="Proteomes" id="UP000320766"/>
    </source>
</evidence>
<dbReference type="InterPro" id="IPR036291">
    <property type="entry name" value="NAD(P)-bd_dom_sf"/>
</dbReference>
<dbReference type="SMART" id="SM00881">
    <property type="entry name" value="CoA_binding"/>
    <property type="match status" value="1"/>
</dbReference>
<dbReference type="Gene3D" id="3.40.50.261">
    <property type="entry name" value="Succinyl-CoA synthetase domains"/>
    <property type="match status" value="2"/>
</dbReference>
<dbReference type="Proteomes" id="UP000320766">
    <property type="component" value="Unassembled WGS sequence"/>
</dbReference>
<dbReference type="InterPro" id="IPR032875">
    <property type="entry name" value="Succ_CoA_lig_flav_dom"/>
</dbReference>
<feature type="non-terminal residue" evidence="7">
    <location>
        <position position="409"/>
    </location>
</feature>
<comment type="caution">
    <text evidence="7">The sequence shown here is derived from an EMBL/GenBank/DDBJ whole genome shotgun (WGS) entry which is preliminary data.</text>
</comment>
<feature type="domain" description="CoA-binding" evidence="6">
    <location>
        <begin position="7"/>
        <end position="103"/>
    </location>
</feature>
<evidence type="ECO:0000259" key="6">
    <source>
        <dbReference type="SMART" id="SM00881"/>
    </source>
</evidence>
<name>A0A520KYW3_9EURY</name>
<reference evidence="7 8" key="1">
    <citation type="journal article" date="2019" name="Nat. Microbiol.">
        <title>Wide diversity of methane and short-chain alkane metabolisms in uncultured archaea.</title>
        <authorList>
            <person name="Borrel G."/>
            <person name="Adam P.S."/>
            <person name="McKay L.J."/>
            <person name="Chen L.X."/>
            <person name="Sierra-Garcia I.N."/>
            <person name="Sieber C.M."/>
            <person name="Letourneur Q."/>
            <person name="Ghozlane A."/>
            <person name="Andersen G.L."/>
            <person name="Li W.J."/>
            <person name="Hallam S.J."/>
            <person name="Muyzer G."/>
            <person name="de Oliveira V.M."/>
            <person name="Inskeep W.P."/>
            <person name="Banfield J.F."/>
            <person name="Gribaldo S."/>
        </authorList>
    </citation>
    <scope>NUCLEOTIDE SEQUENCE [LARGE SCALE GENOMIC DNA]</scope>
    <source>
        <strain evidence="7">NM1b</strain>
    </source>
</reference>
<dbReference type="Pfam" id="PF13607">
    <property type="entry name" value="Succ_CoA_lig"/>
    <property type="match status" value="1"/>
</dbReference>
<keyword evidence="3" id="KW-0436">Ligase</keyword>
<evidence type="ECO:0000256" key="1">
    <source>
        <dbReference type="ARBA" id="ARBA00001619"/>
    </source>
</evidence>
<comment type="catalytic activity">
    <reaction evidence="1">
        <text>acetate + ATP + CoA = acetyl-CoA + ADP + phosphate</text>
        <dbReference type="Rhea" id="RHEA:15081"/>
        <dbReference type="ChEBI" id="CHEBI:30089"/>
        <dbReference type="ChEBI" id="CHEBI:30616"/>
        <dbReference type="ChEBI" id="CHEBI:43474"/>
        <dbReference type="ChEBI" id="CHEBI:57287"/>
        <dbReference type="ChEBI" id="CHEBI:57288"/>
        <dbReference type="ChEBI" id="CHEBI:456216"/>
        <dbReference type="EC" id="6.2.1.13"/>
    </reaction>
</comment>
<dbReference type="InterPro" id="IPR003781">
    <property type="entry name" value="CoA-bd"/>
</dbReference>
<dbReference type="InterPro" id="IPR051538">
    <property type="entry name" value="Acyl-CoA_Synth/Transferase"/>
</dbReference>
<dbReference type="AlphaFoldDB" id="A0A520KYW3"/>
<accession>A0A520KYW3</accession>
<dbReference type="EC" id="6.2.1.13" evidence="2"/>
<evidence type="ECO:0000256" key="4">
    <source>
        <dbReference type="ARBA" id="ARBA00022741"/>
    </source>
</evidence>
<dbReference type="GO" id="GO:0005524">
    <property type="term" value="F:ATP binding"/>
    <property type="evidence" value="ECO:0007669"/>
    <property type="project" value="UniProtKB-KW"/>
</dbReference>
<dbReference type="SUPFAM" id="SSF51735">
    <property type="entry name" value="NAD(P)-binding Rossmann-fold domains"/>
    <property type="match status" value="1"/>
</dbReference>
<dbReference type="PANTHER" id="PTHR43334">
    <property type="entry name" value="ACETATE--COA LIGASE [ADP-FORMING]"/>
    <property type="match status" value="1"/>
</dbReference>
<keyword evidence="4" id="KW-0547">Nucleotide-binding</keyword>
<dbReference type="PANTHER" id="PTHR43334:SF1">
    <property type="entry name" value="3-HYDROXYPROPIONATE--COA LIGASE [ADP-FORMING]"/>
    <property type="match status" value="1"/>
</dbReference>
<sequence>MPDLEYIFNPRSIAVVGVSENPLNYTRIAFLEPLREFGYQGEIYPINPKVSEISGLKAYASILDVPGPVDHVICGIRASLTPQLMRECAVKGVKSIHLFTSGFSETGEEEGINLEREITDIAREGGVRIIGPNCMGIYCPSSGISFDSSFPKEGGNVAFLSQSGGNSIELVQLGAVRGIRFSKVISFGNASDLNECDFMEYLAHDPQTEIIIIYIEGTKDGKRLVSALKEAARTKPIIVLKGGLGDAGSKAVVSHTGALAGDNAIWGSLFDQLGIIQVQDLEELVDMVLPFQYLKPPQGRRGGIIGTGGGFGVLATDNCESEGLFVPSLPDEVRKKLREIIPEEVDPGTSVRNPIDLSGSGWNPEIFSQTLRTMTDYEGVDFLFIFTTVAFGLYRGTNVMIDMQIDTLI</sequence>
<evidence type="ECO:0000256" key="3">
    <source>
        <dbReference type="ARBA" id="ARBA00022598"/>
    </source>
</evidence>
<organism evidence="7 8">
    <name type="scientific">Candidatus Methanolliviera hydrocarbonicum</name>
    <dbReference type="NCBI Taxonomy" id="2491085"/>
    <lineage>
        <taxon>Archaea</taxon>
        <taxon>Methanobacteriati</taxon>
        <taxon>Methanobacteriota</taxon>
        <taxon>Candidatus Methanoliparia</taxon>
        <taxon>Candidatus Methanoliparales</taxon>
        <taxon>Candidatus Methanollivieraceae</taxon>
        <taxon>Candidatus Methanolliviera</taxon>
    </lineage>
</organism>
<dbReference type="EMBL" id="RXIL01000008">
    <property type="protein sequence ID" value="RZN73558.1"/>
    <property type="molecule type" value="Genomic_DNA"/>
</dbReference>
<proteinExistence type="predicted"/>